<feature type="transmembrane region" description="Helical" evidence="1">
    <location>
        <begin position="369"/>
        <end position="389"/>
    </location>
</feature>
<organism evidence="2 3">
    <name type="scientific">Reticulomyxa filosa</name>
    <dbReference type="NCBI Taxonomy" id="46433"/>
    <lineage>
        <taxon>Eukaryota</taxon>
        <taxon>Sar</taxon>
        <taxon>Rhizaria</taxon>
        <taxon>Retaria</taxon>
        <taxon>Foraminifera</taxon>
        <taxon>Monothalamids</taxon>
        <taxon>Reticulomyxidae</taxon>
        <taxon>Reticulomyxa</taxon>
    </lineage>
</organism>
<feature type="transmembrane region" description="Helical" evidence="1">
    <location>
        <begin position="199"/>
        <end position="225"/>
    </location>
</feature>
<accession>X6M713</accession>
<dbReference type="EMBL" id="ASPP01023906">
    <property type="protein sequence ID" value="ETO09788.1"/>
    <property type="molecule type" value="Genomic_DNA"/>
</dbReference>
<name>X6M713_RETFI</name>
<proteinExistence type="predicted"/>
<reference evidence="2 3" key="1">
    <citation type="journal article" date="2013" name="Curr. Biol.">
        <title>The Genome of the Foraminiferan Reticulomyxa filosa.</title>
        <authorList>
            <person name="Glockner G."/>
            <person name="Hulsmann N."/>
            <person name="Schleicher M."/>
            <person name="Noegel A.A."/>
            <person name="Eichinger L."/>
            <person name="Gallinger C."/>
            <person name="Pawlowski J."/>
            <person name="Sierra R."/>
            <person name="Euteneuer U."/>
            <person name="Pillet L."/>
            <person name="Moustafa A."/>
            <person name="Platzer M."/>
            <person name="Groth M."/>
            <person name="Szafranski K."/>
            <person name="Schliwa M."/>
        </authorList>
    </citation>
    <scope>NUCLEOTIDE SEQUENCE [LARGE SCALE GENOMIC DNA]</scope>
</reference>
<comment type="caution">
    <text evidence="2">The sequence shown here is derived from an EMBL/GenBank/DDBJ whole genome shotgun (WGS) entry which is preliminary data.</text>
</comment>
<gene>
    <name evidence="2" type="ORF">RFI_27592</name>
</gene>
<dbReference type="Proteomes" id="UP000023152">
    <property type="component" value="Unassembled WGS sequence"/>
</dbReference>
<keyword evidence="3" id="KW-1185">Reference proteome</keyword>
<evidence type="ECO:0000256" key="1">
    <source>
        <dbReference type="SAM" id="Phobius"/>
    </source>
</evidence>
<dbReference type="AlphaFoldDB" id="X6M713"/>
<feature type="transmembrane region" description="Helical" evidence="1">
    <location>
        <begin position="95"/>
        <end position="116"/>
    </location>
</feature>
<keyword evidence="1" id="KW-0812">Transmembrane</keyword>
<feature type="transmembrane region" description="Helical" evidence="1">
    <location>
        <begin position="174"/>
        <end position="193"/>
    </location>
</feature>
<keyword evidence="1" id="KW-0472">Membrane</keyword>
<sequence>MKRNNILKQIKFICIIFKLKKTLRIFYGTFPGEEKREAGCGGGLMSISSSDIPYLCIGYLGLLVGTILCVLSWYYYLLSPQGEKAKSARKNASSQLISCILIQFLYFTICGICVSLPSYLNSKERGVQEAMKAYIKKRAHIVHLCKRYGLFAHRLHAVFDNTVFGFTKRFYRTIGGLTIVNVLLVVCIGLMFLSGQLDYTSYGVMIGASLAYHIILSLFLIGCFVKKLFDVVKSHYLSMWRDKKRYHGRTVYSEQNSTVADDMNSVANIMKKKAETEEINSYKSDYSIPNHVALADKSSSDPPIGDVESDIIRKIEINKQCTIPLPSQDWMLIDVMTKCIILYGAYIFANAIGGIVLFAKQLLSLNVDILDLCGGLWICVLEILFIFLFSPGSKSFYSCLCHGCHQYCKQCVHDLSKARLRKIRENEEIAMVITQD</sequence>
<protein>
    <submittedName>
        <fullName evidence="2">Uncharacterized protein</fullName>
    </submittedName>
</protein>
<feature type="transmembrane region" description="Helical" evidence="1">
    <location>
        <begin position="54"/>
        <end position="75"/>
    </location>
</feature>
<evidence type="ECO:0000313" key="2">
    <source>
        <dbReference type="EMBL" id="ETO09788.1"/>
    </source>
</evidence>
<keyword evidence="1" id="KW-1133">Transmembrane helix</keyword>
<feature type="transmembrane region" description="Helical" evidence="1">
    <location>
        <begin position="340"/>
        <end position="363"/>
    </location>
</feature>
<evidence type="ECO:0000313" key="3">
    <source>
        <dbReference type="Proteomes" id="UP000023152"/>
    </source>
</evidence>